<dbReference type="InterPro" id="IPR043136">
    <property type="entry name" value="B30.2/SPRY_sf"/>
</dbReference>
<dbReference type="Pfam" id="PF00643">
    <property type="entry name" value="zf-B_box"/>
    <property type="match status" value="2"/>
</dbReference>
<dbReference type="KEGG" id="pgut:117667889"/>
<dbReference type="SMART" id="SM00449">
    <property type="entry name" value="SPRY"/>
    <property type="match status" value="2"/>
</dbReference>
<reference evidence="12" key="1">
    <citation type="submission" date="2025-08" db="UniProtKB">
        <authorList>
            <consortium name="RefSeq"/>
        </authorList>
    </citation>
    <scope>IDENTIFICATION</scope>
    <source>
        <tissue evidence="12">Blood</tissue>
    </source>
</reference>
<dbReference type="InterPro" id="IPR003879">
    <property type="entry name" value="Butyrophylin_SPRY"/>
</dbReference>
<dbReference type="Pfam" id="PF13920">
    <property type="entry name" value="zf-C3HC4_3"/>
    <property type="match status" value="1"/>
</dbReference>
<feature type="domain" description="RING-type" evidence="8">
    <location>
        <begin position="499"/>
        <end position="540"/>
    </location>
</feature>
<dbReference type="InterPro" id="IPR001870">
    <property type="entry name" value="B30.2/SPRY"/>
</dbReference>
<evidence type="ECO:0000256" key="7">
    <source>
        <dbReference type="PROSITE-ProRule" id="PRU00024"/>
    </source>
</evidence>
<evidence type="ECO:0000259" key="9">
    <source>
        <dbReference type="PROSITE" id="PS50119"/>
    </source>
</evidence>
<evidence type="ECO:0000256" key="6">
    <source>
        <dbReference type="ARBA" id="ARBA00034460"/>
    </source>
</evidence>
<dbReference type="InterPro" id="IPR017907">
    <property type="entry name" value="Znf_RING_CS"/>
</dbReference>
<feature type="domain" description="B30.2/SPRY" evidence="10">
    <location>
        <begin position="771"/>
        <end position="961"/>
    </location>
</feature>
<dbReference type="GeneID" id="117667889"/>
<evidence type="ECO:0000256" key="4">
    <source>
        <dbReference type="ARBA" id="ARBA00022771"/>
    </source>
</evidence>
<dbReference type="PROSITE" id="PS50119">
    <property type="entry name" value="ZF_BBOX"/>
    <property type="match status" value="2"/>
</dbReference>
<dbReference type="SUPFAM" id="SSF57850">
    <property type="entry name" value="RING/U-box"/>
    <property type="match status" value="2"/>
</dbReference>
<keyword evidence="2" id="KW-0528">Neurotoxin</keyword>
<dbReference type="InParanoid" id="A0A6P9CC04"/>
<feature type="domain" description="B30.2/SPRY" evidence="10">
    <location>
        <begin position="285"/>
        <end position="480"/>
    </location>
</feature>
<dbReference type="SMART" id="SM00184">
    <property type="entry name" value="RING"/>
    <property type="match status" value="2"/>
</dbReference>
<name>A0A6P9CC04_PANGU</name>
<dbReference type="InterPro" id="IPR000315">
    <property type="entry name" value="Znf_B-box"/>
</dbReference>
<dbReference type="Gene3D" id="3.30.40.10">
    <property type="entry name" value="Zinc/RING finger domain, C3HC4 (zinc finger)"/>
    <property type="match status" value="2"/>
</dbReference>
<dbReference type="PRINTS" id="PR01407">
    <property type="entry name" value="BUTYPHLNCDUF"/>
</dbReference>
<dbReference type="Pfam" id="PF00622">
    <property type="entry name" value="SPRY"/>
    <property type="match status" value="2"/>
</dbReference>
<dbReference type="InterPro" id="IPR013320">
    <property type="entry name" value="ConA-like_dom_sf"/>
</dbReference>
<feature type="domain" description="RING-type" evidence="8">
    <location>
        <begin position="16"/>
        <end position="57"/>
    </location>
</feature>
<dbReference type="Proteomes" id="UP001652622">
    <property type="component" value="Unplaced"/>
</dbReference>
<sequence>MSQEITTKIFCSEVTCSICLEYFRDPVMLPCGHNFCHDCVMKYWREFVLKYTCPQCKMVTDAEGVLPNKSLEKFARLLEQLKQEAGGKESCEKHQAPWEYFCKNHQAPFCKWCAGSKDHEGHVKISLEQATQEFKDYFREFLVYIENQKSAILRNKTCIEKESLDVIKSTETLKKEMEDTFEGLRRFLNSEEHTQISKINEVEKIVSQKREERMDELFQEFSSCDKMMRELQKKCSQQANDLLQDISSTLERCKKKEILQHLKLFPPNHQWELWNVWDANIFLKCAINQFQETLPLGLSLQQAVITLDKETAHPLLILSKDCKSVTLGNEVQYYPKTHKRFDTSHSVLGCEELKEGRNYWDISMGNDGEWTVGVARKSVKRKNAISIEPKSGIWAIGKRANEYFAFDSPNCSRLQPNRELRRIRVFFNYVGKHVSFFDADEASILHHTYTSTVSKEAFVPFFHLSHKAVLTLTPFPNSGRRRDMDLQQIVQKLLRELTCSICFRNFLNPTTLSCGHNFCHSCLVSYWGQFPIGTTCPHCQEQVPQLTFIPNVQLTNIIKLVEELCIDIKQIATEGRVCKKHPPTLKAFCRNELVLFCSMCDLSQEHLTHDVIPVAEAAQEYKGQLLNVMGTLKNEKKRFSKHRTDEGTEVVFLIQRIERERQFVIAEFNAIRQFLEEQENYLLRKVVESLEKGMLWKKAKHAAIFFREVSAFDELIQTAKEKCQQSATDLLQDVGSTLNRCKQTLTNPVMLPPWVKFRVWDLFDFNNFLGTLMKQFKDTLVSGYQIQKANVTLDPDTAHPQIILSEDLKSFWLGRKSQKLIMDDKRFDLMMCVLGREMFVAGRHYWDVAVENEGYWGVGVARRSVKRKGVEGFSTMEGIWAMAKGSGTLWVHMNPPAFVSWPMGWKIKKIRVSLNYPGGRVTFCDGERGNLLHCFSGISFAGEPICPFFWIQNKARLSLCP</sequence>
<comment type="similarity">
    <text evidence="1">Belongs to the ohanin/vespryn family.</text>
</comment>
<dbReference type="InterPro" id="IPR013083">
    <property type="entry name" value="Znf_RING/FYVE/PHD"/>
</dbReference>
<dbReference type="PROSITE" id="PS50089">
    <property type="entry name" value="ZF_RING_2"/>
    <property type="match status" value="2"/>
</dbReference>
<dbReference type="SUPFAM" id="SSF57845">
    <property type="entry name" value="B-box zinc-binding domain"/>
    <property type="match status" value="2"/>
</dbReference>
<dbReference type="Pfam" id="PF15227">
    <property type="entry name" value="zf-C3HC4_4"/>
    <property type="match status" value="1"/>
</dbReference>
<dbReference type="Gene3D" id="3.30.160.60">
    <property type="entry name" value="Classic Zinc Finger"/>
    <property type="match status" value="2"/>
</dbReference>
<dbReference type="PANTHER" id="PTHR24103">
    <property type="entry name" value="E3 UBIQUITIN-PROTEIN LIGASE TRIM"/>
    <property type="match status" value="1"/>
</dbReference>
<feature type="domain" description="B box-type" evidence="9">
    <location>
        <begin position="573"/>
        <end position="614"/>
    </location>
</feature>
<gene>
    <name evidence="12" type="primary">LOC117667889</name>
</gene>
<keyword evidence="5" id="KW-0862">Zinc</keyword>
<protein>
    <submittedName>
        <fullName evidence="12">Tripartite motif-containing protein 5-like</fullName>
    </submittedName>
</protein>
<dbReference type="InterPro" id="IPR001841">
    <property type="entry name" value="Znf_RING"/>
</dbReference>
<evidence type="ECO:0000313" key="11">
    <source>
        <dbReference type="Proteomes" id="UP001652622"/>
    </source>
</evidence>
<evidence type="ECO:0000259" key="8">
    <source>
        <dbReference type="PROSITE" id="PS50089"/>
    </source>
</evidence>
<keyword evidence="11" id="KW-1185">Reference proteome</keyword>
<evidence type="ECO:0000256" key="3">
    <source>
        <dbReference type="ARBA" id="ARBA00022723"/>
    </source>
</evidence>
<keyword evidence="2" id="KW-0800">Toxin</keyword>
<evidence type="ECO:0000313" key="12">
    <source>
        <dbReference type="RefSeq" id="XP_034277405.1"/>
    </source>
</evidence>
<dbReference type="Gene3D" id="2.60.120.920">
    <property type="match status" value="2"/>
</dbReference>
<comment type="function">
    <text evidence="6">Neurotoxin that produces dose-dependent hypolocomotion and hyperalgesia in mice. May directly act on the central nervous system, as it is 6500-fold more potent when administered intracerebroventricularly than intraperitoneal.</text>
</comment>
<dbReference type="GO" id="GO:0008270">
    <property type="term" value="F:zinc ion binding"/>
    <property type="evidence" value="ECO:0007669"/>
    <property type="project" value="UniProtKB-KW"/>
</dbReference>
<dbReference type="AlphaFoldDB" id="A0A6P9CC04"/>
<dbReference type="InterPro" id="IPR003877">
    <property type="entry name" value="SPRY_dom"/>
</dbReference>
<dbReference type="PROSITE" id="PS00518">
    <property type="entry name" value="ZF_RING_1"/>
    <property type="match status" value="2"/>
</dbReference>
<evidence type="ECO:0000256" key="1">
    <source>
        <dbReference type="ARBA" id="ARBA00009651"/>
    </source>
</evidence>
<dbReference type="SMART" id="SM00336">
    <property type="entry name" value="BBOX"/>
    <property type="match status" value="2"/>
</dbReference>
<evidence type="ECO:0000256" key="2">
    <source>
        <dbReference type="ARBA" id="ARBA00022699"/>
    </source>
</evidence>
<keyword evidence="3" id="KW-0479">Metal-binding</keyword>
<dbReference type="SMART" id="SM00589">
    <property type="entry name" value="PRY"/>
    <property type="match status" value="2"/>
</dbReference>
<feature type="domain" description="B box-type" evidence="9">
    <location>
        <begin position="86"/>
        <end position="127"/>
    </location>
</feature>
<dbReference type="Pfam" id="PF13765">
    <property type="entry name" value="PRY"/>
    <property type="match status" value="2"/>
</dbReference>
<proteinExistence type="inferred from homology"/>
<dbReference type="OMA" id="RHFWEIS"/>
<keyword evidence="4 7" id="KW-0863">Zinc-finger</keyword>
<accession>A0A6P9CC04</accession>
<organism evidence="11 12">
    <name type="scientific">Pantherophis guttatus</name>
    <name type="common">Corn snake</name>
    <name type="synonym">Elaphe guttata</name>
    <dbReference type="NCBI Taxonomy" id="94885"/>
    <lineage>
        <taxon>Eukaryota</taxon>
        <taxon>Metazoa</taxon>
        <taxon>Chordata</taxon>
        <taxon>Craniata</taxon>
        <taxon>Vertebrata</taxon>
        <taxon>Euteleostomi</taxon>
        <taxon>Lepidosauria</taxon>
        <taxon>Squamata</taxon>
        <taxon>Bifurcata</taxon>
        <taxon>Unidentata</taxon>
        <taxon>Episquamata</taxon>
        <taxon>Toxicofera</taxon>
        <taxon>Serpentes</taxon>
        <taxon>Colubroidea</taxon>
        <taxon>Colubridae</taxon>
        <taxon>Colubrinae</taxon>
        <taxon>Pantherophis</taxon>
    </lineage>
</organism>
<dbReference type="PROSITE" id="PS50188">
    <property type="entry name" value="B302_SPRY"/>
    <property type="match status" value="2"/>
</dbReference>
<evidence type="ECO:0000259" key="10">
    <source>
        <dbReference type="PROSITE" id="PS50188"/>
    </source>
</evidence>
<dbReference type="InterPro" id="IPR050143">
    <property type="entry name" value="TRIM/RBCC"/>
</dbReference>
<dbReference type="SUPFAM" id="SSF49899">
    <property type="entry name" value="Concanavalin A-like lectins/glucanases"/>
    <property type="match status" value="2"/>
</dbReference>
<dbReference type="RefSeq" id="XP_034277405.1">
    <property type="nucleotide sequence ID" value="XM_034421514.1"/>
</dbReference>
<dbReference type="InterPro" id="IPR006574">
    <property type="entry name" value="PRY"/>
</dbReference>
<evidence type="ECO:0000256" key="5">
    <source>
        <dbReference type="ARBA" id="ARBA00022833"/>
    </source>
</evidence>